<feature type="compositionally biased region" description="Basic and acidic residues" evidence="1">
    <location>
        <begin position="28"/>
        <end position="43"/>
    </location>
</feature>
<organism evidence="2 3">
    <name type="scientific">Monoraphidium neglectum</name>
    <dbReference type="NCBI Taxonomy" id="145388"/>
    <lineage>
        <taxon>Eukaryota</taxon>
        <taxon>Viridiplantae</taxon>
        <taxon>Chlorophyta</taxon>
        <taxon>core chlorophytes</taxon>
        <taxon>Chlorophyceae</taxon>
        <taxon>CS clade</taxon>
        <taxon>Sphaeropleales</taxon>
        <taxon>Selenastraceae</taxon>
        <taxon>Monoraphidium</taxon>
    </lineage>
</organism>
<dbReference type="Proteomes" id="UP000054498">
    <property type="component" value="Unassembled WGS sequence"/>
</dbReference>
<sequence>MLLVRTEALLVEARLRQLEGRTQAGDSGKPRGKPDTPKYDKSRQGAVAALASTPKAYNADADVAEVPKKKKKKEGEETPAAEDGSSKKEKKKKRKAEDDEEAPAAAVNGGGDEEEPAKKKKKKDKKEKKEK</sequence>
<accession>A0A0D2MN37</accession>
<feature type="compositionally biased region" description="Basic residues" evidence="1">
    <location>
        <begin position="118"/>
        <end position="131"/>
    </location>
</feature>
<gene>
    <name evidence="2" type="ORF">MNEG_5977</name>
</gene>
<proteinExistence type="predicted"/>
<evidence type="ECO:0000256" key="1">
    <source>
        <dbReference type="SAM" id="MobiDB-lite"/>
    </source>
</evidence>
<dbReference type="GeneID" id="25738853"/>
<keyword evidence="3" id="KW-1185">Reference proteome</keyword>
<dbReference type="AlphaFoldDB" id="A0A0D2MN37"/>
<dbReference type="KEGG" id="mng:MNEG_5977"/>
<feature type="region of interest" description="Disordered" evidence="1">
    <location>
        <begin position="17"/>
        <end position="131"/>
    </location>
</feature>
<dbReference type="EMBL" id="KK101151">
    <property type="protein sequence ID" value="KIZ01982.1"/>
    <property type="molecule type" value="Genomic_DNA"/>
</dbReference>
<evidence type="ECO:0000313" key="3">
    <source>
        <dbReference type="Proteomes" id="UP000054498"/>
    </source>
</evidence>
<protein>
    <submittedName>
        <fullName evidence="2">Uncharacterized protein</fullName>
    </submittedName>
</protein>
<dbReference type="RefSeq" id="XP_013901001.1">
    <property type="nucleotide sequence ID" value="XM_014045547.1"/>
</dbReference>
<reference evidence="2 3" key="1">
    <citation type="journal article" date="2013" name="BMC Genomics">
        <title>Reconstruction of the lipid metabolism for the microalga Monoraphidium neglectum from its genome sequence reveals characteristics suitable for biofuel production.</title>
        <authorList>
            <person name="Bogen C."/>
            <person name="Al-Dilaimi A."/>
            <person name="Albersmeier A."/>
            <person name="Wichmann J."/>
            <person name="Grundmann M."/>
            <person name="Rupp O."/>
            <person name="Lauersen K.J."/>
            <person name="Blifernez-Klassen O."/>
            <person name="Kalinowski J."/>
            <person name="Goesmann A."/>
            <person name="Mussgnug J.H."/>
            <person name="Kruse O."/>
        </authorList>
    </citation>
    <scope>NUCLEOTIDE SEQUENCE [LARGE SCALE GENOMIC DNA]</scope>
    <source>
        <strain evidence="2 3">SAG 48.87</strain>
    </source>
</reference>
<dbReference type="STRING" id="145388.A0A0D2MN37"/>
<evidence type="ECO:0000313" key="2">
    <source>
        <dbReference type="EMBL" id="KIZ01982.1"/>
    </source>
</evidence>
<name>A0A0D2MN37_9CHLO</name>